<dbReference type="PANTHER" id="PTHR45896">
    <property type="entry name" value="N-ALPHA-ACETYLTRANSFERASE 30"/>
    <property type="match status" value="1"/>
</dbReference>
<dbReference type="GO" id="GO:0004596">
    <property type="term" value="F:protein-N-terminal amino-acid acetyltransferase activity"/>
    <property type="evidence" value="ECO:0007669"/>
    <property type="project" value="EnsemblFungi"/>
</dbReference>
<dbReference type="InterPro" id="IPR044542">
    <property type="entry name" value="NAA30-like"/>
</dbReference>
<dbReference type="Gene3D" id="3.40.630.30">
    <property type="match status" value="1"/>
</dbReference>
<evidence type="ECO:0000256" key="1">
    <source>
        <dbReference type="ARBA" id="ARBA00022679"/>
    </source>
</evidence>
<dbReference type="InterPro" id="IPR000182">
    <property type="entry name" value="GNAT_dom"/>
</dbReference>
<dbReference type="STRING" id="763406.A0A1E3NJJ5"/>
<protein>
    <recommendedName>
        <fullName evidence="4">N-acetyltransferase domain-containing protein</fullName>
    </recommendedName>
</protein>
<dbReference type="EMBL" id="KV454003">
    <property type="protein sequence ID" value="ODQ46314.1"/>
    <property type="molecule type" value="Genomic_DNA"/>
</dbReference>
<evidence type="ECO:0000313" key="6">
    <source>
        <dbReference type="Proteomes" id="UP000094455"/>
    </source>
</evidence>
<dbReference type="PROSITE" id="PS51186">
    <property type="entry name" value="GNAT"/>
    <property type="match status" value="1"/>
</dbReference>
<gene>
    <name evidence="5" type="ORF">PICMEDRAFT_33701</name>
</gene>
<evidence type="ECO:0000313" key="5">
    <source>
        <dbReference type="EMBL" id="ODQ46314.1"/>
    </source>
</evidence>
<proteinExistence type="inferred from homology"/>
<evidence type="ECO:0000259" key="4">
    <source>
        <dbReference type="PROSITE" id="PS51186"/>
    </source>
</evidence>
<dbReference type="OrthoDB" id="249099at2759"/>
<accession>A0A1E3NJJ5</accession>
<comment type="similarity">
    <text evidence="3">Belongs to the acetyltransferase family. MAK3 subfamily.</text>
</comment>
<organism evidence="5 6">
    <name type="scientific">Pichia membranifaciens NRRL Y-2026</name>
    <dbReference type="NCBI Taxonomy" id="763406"/>
    <lineage>
        <taxon>Eukaryota</taxon>
        <taxon>Fungi</taxon>
        <taxon>Dikarya</taxon>
        <taxon>Ascomycota</taxon>
        <taxon>Saccharomycotina</taxon>
        <taxon>Pichiomycetes</taxon>
        <taxon>Pichiales</taxon>
        <taxon>Pichiaceae</taxon>
        <taxon>Pichia</taxon>
    </lineage>
</organism>
<dbReference type="GO" id="GO:0031417">
    <property type="term" value="C:NatC complex"/>
    <property type="evidence" value="ECO:0007669"/>
    <property type="project" value="EnsemblFungi"/>
</dbReference>
<dbReference type="SUPFAM" id="SSF55729">
    <property type="entry name" value="Acyl-CoA N-acyltransferases (Nat)"/>
    <property type="match status" value="1"/>
</dbReference>
<dbReference type="Proteomes" id="UP000094455">
    <property type="component" value="Unassembled WGS sequence"/>
</dbReference>
<name>A0A1E3NJJ5_9ASCO</name>
<dbReference type="GO" id="GO:0032880">
    <property type="term" value="P:regulation of protein localization"/>
    <property type="evidence" value="ECO:0007669"/>
    <property type="project" value="EnsemblFungi"/>
</dbReference>
<reference evidence="5 6" key="1">
    <citation type="journal article" date="2016" name="Proc. Natl. Acad. Sci. U.S.A.">
        <title>Comparative genomics of biotechnologically important yeasts.</title>
        <authorList>
            <person name="Riley R."/>
            <person name="Haridas S."/>
            <person name="Wolfe K.H."/>
            <person name="Lopes M.R."/>
            <person name="Hittinger C.T."/>
            <person name="Goeker M."/>
            <person name="Salamov A.A."/>
            <person name="Wisecaver J.H."/>
            <person name="Long T.M."/>
            <person name="Calvey C.H."/>
            <person name="Aerts A.L."/>
            <person name="Barry K.W."/>
            <person name="Choi C."/>
            <person name="Clum A."/>
            <person name="Coughlan A.Y."/>
            <person name="Deshpande S."/>
            <person name="Douglass A.P."/>
            <person name="Hanson S.J."/>
            <person name="Klenk H.-P."/>
            <person name="LaButti K.M."/>
            <person name="Lapidus A."/>
            <person name="Lindquist E.A."/>
            <person name="Lipzen A.M."/>
            <person name="Meier-Kolthoff J.P."/>
            <person name="Ohm R.A."/>
            <person name="Otillar R.P."/>
            <person name="Pangilinan J.L."/>
            <person name="Peng Y."/>
            <person name="Rokas A."/>
            <person name="Rosa C.A."/>
            <person name="Scheuner C."/>
            <person name="Sibirny A.A."/>
            <person name="Slot J.C."/>
            <person name="Stielow J.B."/>
            <person name="Sun H."/>
            <person name="Kurtzman C.P."/>
            <person name="Blackwell M."/>
            <person name="Grigoriev I.V."/>
            <person name="Jeffries T.W."/>
        </authorList>
    </citation>
    <scope>NUCLEOTIDE SEQUENCE [LARGE SCALE GENOMIC DNA]</scope>
    <source>
        <strain evidence="5 6">NRRL Y-2026</strain>
    </source>
</reference>
<keyword evidence="1" id="KW-0808">Transferase</keyword>
<sequence length="188" mass="21877">MVELSDIEIRSVCLDTSVRSREKVDQEIADVEAITNKHLSEPYSIYVYRFFINNWPDLCLQAFHDGKLVGNIISKVEPHRNARVRGYIGMLSVENEYRGLGIAKKLISESIMLMISKYKCDEITLETEVINKKALKLYENFGFIRIKRLFRYYMNRHDAYRLVLPVTEKSTVCSSQLPELENAVEALY</sequence>
<dbReference type="GO" id="GO:0000822">
    <property type="term" value="F:inositol hexakisphosphate binding"/>
    <property type="evidence" value="ECO:0007669"/>
    <property type="project" value="EnsemblFungi"/>
</dbReference>
<dbReference type="GeneID" id="30179523"/>
<dbReference type="InterPro" id="IPR016181">
    <property type="entry name" value="Acyl_CoA_acyltransferase"/>
</dbReference>
<dbReference type="AlphaFoldDB" id="A0A1E3NJJ5"/>
<evidence type="ECO:0000256" key="3">
    <source>
        <dbReference type="ARBA" id="ARBA00024025"/>
    </source>
</evidence>
<dbReference type="Pfam" id="PF00583">
    <property type="entry name" value="Acetyltransf_1"/>
    <property type="match status" value="1"/>
</dbReference>
<keyword evidence="6" id="KW-1185">Reference proteome</keyword>
<keyword evidence="2" id="KW-0012">Acyltransferase</keyword>
<dbReference type="RefSeq" id="XP_019017427.1">
    <property type="nucleotide sequence ID" value="XM_019162836.1"/>
</dbReference>
<feature type="domain" description="N-acetyltransferase" evidence="4">
    <location>
        <begin position="18"/>
        <end position="167"/>
    </location>
</feature>
<dbReference type="CDD" id="cd04301">
    <property type="entry name" value="NAT_SF"/>
    <property type="match status" value="1"/>
</dbReference>
<dbReference type="PANTHER" id="PTHR45896:SF1">
    <property type="entry name" value="N-ALPHA-ACETYLTRANSFERASE 30"/>
    <property type="match status" value="1"/>
</dbReference>
<evidence type="ECO:0000256" key="2">
    <source>
        <dbReference type="ARBA" id="ARBA00023315"/>
    </source>
</evidence>